<protein>
    <submittedName>
        <fullName evidence="1">Uncharacterized protein</fullName>
    </submittedName>
</protein>
<accession>A0ABQ4Y4B1</accession>
<name>A0ABQ4Y4B1_9ASTR</name>
<dbReference type="EMBL" id="BQNB010010043">
    <property type="protein sequence ID" value="GJS71933.1"/>
    <property type="molecule type" value="Genomic_DNA"/>
</dbReference>
<dbReference type="Proteomes" id="UP001151760">
    <property type="component" value="Unassembled WGS sequence"/>
</dbReference>
<gene>
    <name evidence="1" type="ORF">Tco_0704774</name>
</gene>
<reference evidence="1" key="1">
    <citation type="journal article" date="2022" name="Int. J. Mol. Sci.">
        <title>Draft Genome of Tanacetum Coccineum: Genomic Comparison of Closely Related Tanacetum-Family Plants.</title>
        <authorList>
            <person name="Yamashiro T."/>
            <person name="Shiraishi A."/>
            <person name="Nakayama K."/>
            <person name="Satake H."/>
        </authorList>
    </citation>
    <scope>NUCLEOTIDE SEQUENCE</scope>
</reference>
<sequence length="208" mass="23982">MISLCMLMQITVVRLPSTISNNHQHIKKRRHVVQAQPDRHLQVHKQPAINTGNKDANTLDCTFEKHDTHQGTKRRTPRTQAIQQLHSNGQEAMIFNRVLWRIQERQIERSSSWSYSASKPRDASESLFYISLEELQELLSVAHLLPANNSVDEVDSYMYQSLKMVQERQLRETEYDASPKHLKLVHVGEFAQKGGTLALNALVLIFFV</sequence>
<keyword evidence="2" id="KW-1185">Reference proteome</keyword>
<proteinExistence type="predicted"/>
<organism evidence="1 2">
    <name type="scientific">Tanacetum coccineum</name>
    <dbReference type="NCBI Taxonomy" id="301880"/>
    <lineage>
        <taxon>Eukaryota</taxon>
        <taxon>Viridiplantae</taxon>
        <taxon>Streptophyta</taxon>
        <taxon>Embryophyta</taxon>
        <taxon>Tracheophyta</taxon>
        <taxon>Spermatophyta</taxon>
        <taxon>Magnoliopsida</taxon>
        <taxon>eudicotyledons</taxon>
        <taxon>Gunneridae</taxon>
        <taxon>Pentapetalae</taxon>
        <taxon>asterids</taxon>
        <taxon>campanulids</taxon>
        <taxon>Asterales</taxon>
        <taxon>Asteraceae</taxon>
        <taxon>Asteroideae</taxon>
        <taxon>Anthemideae</taxon>
        <taxon>Anthemidinae</taxon>
        <taxon>Tanacetum</taxon>
    </lineage>
</organism>
<evidence type="ECO:0000313" key="1">
    <source>
        <dbReference type="EMBL" id="GJS71933.1"/>
    </source>
</evidence>
<evidence type="ECO:0000313" key="2">
    <source>
        <dbReference type="Proteomes" id="UP001151760"/>
    </source>
</evidence>
<reference evidence="1" key="2">
    <citation type="submission" date="2022-01" db="EMBL/GenBank/DDBJ databases">
        <authorList>
            <person name="Yamashiro T."/>
            <person name="Shiraishi A."/>
            <person name="Satake H."/>
            <person name="Nakayama K."/>
        </authorList>
    </citation>
    <scope>NUCLEOTIDE SEQUENCE</scope>
</reference>
<comment type="caution">
    <text evidence="1">The sequence shown here is derived from an EMBL/GenBank/DDBJ whole genome shotgun (WGS) entry which is preliminary data.</text>
</comment>